<keyword evidence="3" id="KW-0238">DNA-binding</keyword>
<proteinExistence type="inferred from homology"/>
<dbReference type="CDD" id="cd08431">
    <property type="entry name" value="PBP2_HupR"/>
    <property type="match status" value="1"/>
</dbReference>
<reference evidence="6 7" key="1">
    <citation type="submission" date="2018-03" db="EMBL/GenBank/DDBJ databases">
        <title>Whole genome sequencing of Histamine producing bacteria.</title>
        <authorList>
            <person name="Butler K."/>
        </authorList>
    </citation>
    <scope>NUCLEOTIDE SEQUENCE [LARGE SCALE GENOMIC DNA]</scope>
    <source>
        <strain evidence="6 7">DSM 19138</strain>
    </source>
</reference>
<dbReference type="OrthoDB" id="5293066at2"/>
<dbReference type="SUPFAM" id="SSF53850">
    <property type="entry name" value="Periplasmic binding protein-like II"/>
    <property type="match status" value="1"/>
</dbReference>
<evidence type="ECO:0000313" key="7">
    <source>
        <dbReference type="Proteomes" id="UP000241346"/>
    </source>
</evidence>
<dbReference type="GO" id="GO:0000976">
    <property type="term" value="F:transcription cis-regulatory region binding"/>
    <property type="evidence" value="ECO:0007669"/>
    <property type="project" value="TreeGrafter"/>
</dbReference>
<dbReference type="InterPro" id="IPR005119">
    <property type="entry name" value="LysR_subst-bd"/>
</dbReference>
<name>A0A2T3NJ51_9GAMM</name>
<accession>A0A2T3NJ51</accession>
<evidence type="ECO:0000259" key="5">
    <source>
        <dbReference type="PROSITE" id="PS50931"/>
    </source>
</evidence>
<evidence type="ECO:0000256" key="1">
    <source>
        <dbReference type="ARBA" id="ARBA00009437"/>
    </source>
</evidence>
<dbReference type="RefSeq" id="WP_107296123.1">
    <property type="nucleotide sequence ID" value="NZ_PYMB01000001.1"/>
</dbReference>
<dbReference type="PANTHER" id="PTHR30126">
    <property type="entry name" value="HTH-TYPE TRANSCRIPTIONAL REGULATOR"/>
    <property type="match status" value="1"/>
</dbReference>
<evidence type="ECO:0000256" key="3">
    <source>
        <dbReference type="ARBA" id="ARBA00023125"/>
    </source>
</evidence>
<dbReference type="InterPro" id="IPR036388">
    <property type="entry name" value="WH-like_DNA-bd_sf"/>
</dbReference>
<evidence type="ECO:0000256" key="2">
    <source>
        <dbReference type="ARBA" id="ARBA00023015"/>
    </source>
</evidence>
<dbReference type="EMBL" id="PYMB01000001">
    <property type="protein sequence ID" value="PSW15503.1"/>
    <property type="molecule type" value="Genomic_DNA"/>
</dbReference>
<gene>
    <name evidence="6" type="ORF">C9J01_00330</name>
</gene>
<comment type="caution">
    <text evidence="6">The sequence shown here is derived from an EMBL/GenBank/DDBJ whole genome shotgun (WGS) entry which is preliminary data.</text>
</comment>
<organism evidence="6 7">
    <name type="scientific">Photobacterium rosenbergii</name>
    <dbReference type="NCBI Taxonomy" id="294936"/>
    <lineage>
        <taxon>Bacteria</taxon>
        <taxon>Pseudomonadati</taxon>
        <taxon>Pseudomonadota</taxon>
        <taxon>Gammaproteobacteria</taxon>
        <taxon>Vibrionales</taxon>
        <taxon>Vibrionaceae</taxon>
        <taxon>Photobacterium</taxon>
    </lineage>
</organism>
<evidence type="ECO:0000313" key="6">
    <source>
        <dbReference type="EMBL" id="PSW15503.1"/>
    </source>
</evidence>
<keyword evidence="4" id="KW-0804">Transcription</keyword>
<dbReference type="Proteomes" id="UP000241346">
    <property type="component" value="Unassembled WGS sequence"/>
</dbReference>
<comment type="similarity">
    <text evidence="1">Belongs to the LysR transcriptional regulatory family.</text>
</comment>
<dbReference type="GO" id="GO:0003700">
    <property type="term" value="F:DNA-binding transcription factor activity"/>
    <property type="evidence" value="ECO:0007669"/>
    <property type="project" value="InterPro"/>
</dbReference>
<sequence>MQQAITIDALRALDAIDKKGSFAAAAESLFKVPSALTYTIKKLEEDMGVALFDRTKQRAKLTPAGQLVLEHGREILLATNRLVDSVQQLESGWESEIRIARDTVISESVLFEQVGEFTQLDHNVDVSLGVEVLGGGWDALHSGRADIVIGATGELPKGLFQTHNIGSLSFVFAVAPHHPLAHVEGVLEADRIAQYPAVVVSDTSQLLPVRDSGQFNSKQVIRVNSMASKLRAQLNGLGVGFLPEHMARPYLDTGELVAKLCEIPRPDQDVYIAWHKGQEGKALEWFIERLCNVDWQLNR</sequence>
<protein>
    <submittedName>
        <fullName evidence="6">LysR family transcriptional regulator</fullName>
    </submittedName>
</protein>
<dbReference type="Gene3D" id="1.10.10.10">
    <property type="entry name" value="Winged helix-like DNA-binding domain superfamily/Winged helix DNA-binding domain"/>
    <property type="match status" value="1"/>
</dbReference>
<keyword evidence="2" id="KW-0805">Transcription regulation</keyword>
<dbReference type="Pfam" id="PF03466">
    <property type="entry name" value="LysR_substrate"/>
    <property type="match status" value="1"/>
</dbReference>
<dbReference type="InterPro" id="IPR000847">
    <property type="entry name" value="LysR_HTH_N"/>
</dbReference>
<dbReference type="AlphaFoldDB" id="A0A2T3NJ51"/>
<dbReference type="PANTHER" id="PTHR30126:SF4">
    <property type="entry name" value="LYSR FAMILY TRANSCRIPTIONAL REGULATOR"/>
    <property type="match status" value="1"/>
</dbReference>
<evidence type="ECO:0000256" key="4">
    <source>
        <dbReference type="ARBA" id="ARBA00023163"/>
    </source>
</evidence>
<dbReference type="InterPro" id="IPR036390">
    <property type="entry name" value="WH_DNA-bd_sf"/>
</dbReference>
<dbReference type="SUPFAM" id="SSF46785">
    <property type="entry name" value="Winged helix' DNA-binding domain"/>
    <property type="match status" value="1"/>
</dbReference>
<dbReference type="PROSITE" id="PS50931">
    <property type="entry name" value="HTH_LYSR"/>
    <property type="match status" value="1"/>
</dbReference>
<dbReference type="Pfam" id="PF00126">
    <property type="entry name" value="HTH_1"/>
    <property type="match status" value="1"/>
</dbReference>
<dbReference type="Gene3D" id="3.40.190.290">
    <property type="match status" value="1"/>
</dbReference>
<feature type="domain" description="HTH lysR-type" evidence="5">
    <location>
        <begin position="5"/>
        <end position="62"/>
    </location>
</feature>